<name>A0A7C8DCL9_9ARCH</name>
<dbReference type="SUPFAM" id="SSF56300">
    <property type="entry name" value="Metallo-dependent phosphatases"/>
    <property type="match status" value="1"/>
</dbReference>
<organism evidence="2 3">
    <name type="scientific">Marine Group III euryarchaeote</name>
    <dbReference type="NCBI Taxonomy" id="2173149"/>
    <lineage>
        <taxon>Archaea</taxon>
        <taxon>Methanobacteriati</taxon>
        <taxon>Thermoplasmatota</taxon>
        <taxon>Thermoplasmata</taxon>
        <taxon>Candidatus Thermoprofundales</taxon>
    </lineage>
</organism>
<evidence type="ECO:0000313" key="3">
    <source>
        <dbReference type="Proteomes" id="UP000589516"/>
    </source>
</evidence>
<proteinExistence type="predicted"/>
<dbReference type="EMBL" id="DUAV01000013">
    <property type="protein sequence ID" value="HIG63185.1"/>
    <property type="molecule type" value="Genomic_DNA"/>
</dbReference>
<reference evidence="3" key="1">
    <citation type="journal article" date="2019" name="bioRxiv">
        <title>Genome diversification in globally distributed novel marine Proteobacteria is linked to environmental adaptation.</title>
        <authorList>
            <person name="Zhou Z."/>
            <person name="Tran P.Q."/>
            <person name="Kieft K."/>
            <person name="Anantharaman K."/>
        </authorList>
    </citation>
    <scope>NUCLEOTIDE SEQUENCE [LARGE SCALE GENOMIC DNA]</scope>
</reference>
<dbReference type="Pfam" id="PF00149">
    <property type="entry name" value="Metallophos"/>
    <property type="match status" value="1"/>
</dbReference>
<dbReference type="PIRSF" id="PIRSF000887">
    <property type="entry name" value="Pesterase_MJ0037"/>
    <property type="match status" value="1"/>
</dbReference>
<dbReference type="AlphaFoldDB" id="A0A7C8DCL9"/>
<dbReference type="InterPro" id="IPR029052">
    <property type="entry name" value="Metallo-depent_PP-like"/>
</dbReference>
<dbReference type="PANTHER" id="PTHR39323:SF1">
    <property type="entry name" value="BLR1149 PROTEIN"/>
    <property type="match status" value="1"/>
</dbReference>
<feature type="domain" description="Calcineurin-like phosphoesterase" evidence="1">
    <location>
        <begin position="25"/>
        <end position="143"/>
    </location>
</feature>
<protein>
    <submittedName>
        <fullName evidence="2">Phosphoesterase</fullName>
    </submittedName>
</protein>
<sequence length="256" mass="28207">MAAWDCSVALVPVPGEPALHLPDERLLVVADLHYGVEAELLRGGMWVPNRARQRTERLLALVAQTDAERLLLLGDVKHQVPHSSHQQRRDLRRMFSALGEAVQVEVVPGNHDGGLRELAPGSVRFHPVQGVVVGDVGLHHGHAWPAPEVIACRHVVAGHNHPAIAFRDRVEKLHTADCWLRVPLVAGERYDAVGEELVIIPAFGELAGRTMNREPLTGFGPLLRNGYGDLPAARVESLDGLDFGELRHLMDLRLER</sequence>
<dbReference type="InterPro" id="IPR024173">
    <property type="entry name" value="Pesterase_MJ0037-like"/>
</dbReference>
<evidence type="ECO:0000259" key="1">
    <source>
        <dbReference type="Pfam" id="PF00149"/>
    </source>
</evidence>
<dbReference type="Proteomes" id="UP000589516">
    <property type="component" value="Unassembled WGS sequence"/>
</dbReference>
<dbReference type="PANTHER" id="PTHR39323">
    <property type="entry name" value="BLR1149 PROTEIN"/>
    <property type="match status" value="1"/>
</dbReference>
<dbReference type="GO" id="GO:0016787">
    <property type="term" value="F:hydrolase activity"/>
    <property type="evidence" value="ECO:0007669"/>
    <property type="project" value="InterPro"/>
</dbReference>
<accession>A0A7C8DCL9</accession>
<dbReference type="InterPro" id="IPR004843">
    <property type="entry name" value="Calcineurin-like_PHP"/>
</dbReference>
<gene>
    <name evidence="2" type="ORF">EYQ16_01510</name>
</gene>
<evidence type="ECO:0000313" key="2">
    <source>
        <dbReference type="EMBL" id="HIG63185.1"/>
    </source>
</evidence>
<comment type="caution">
    <text evidence="2">The sequence shown here is derived from an EMBL/GenBank/DDBJ whole genome shotgun (WGS) entry which is preliminary data.</text>
</comment>
<dbReference type="Gene3D" id="3.60.21.10">
    <property type="match status" value="1"/>
</dbReference>